<gene>
    <name evidence="7" type="ORF">CPB83DRAFT_859161</name>
</gene>
<dbReference type="Gene3D" id="2.170.210.10">
    <property type="entry name" value="DNA double-strand break repair and VJ recombination XRCC4, N-terminal"/>
    <property type="match status" value="1"/>
</dbReference>
<dbReference type="Proteomes" id="UP000807306">
    <property type="component" value="Unassembled WGS sequence"/>
</dbReference>
<comment type="subcellular location">
    <subcellularLocation>
        <location evidence="1">Nucleus</location>
    </subcellularLocation>
</comment>
<feature type="compositionally biased region" description="Basic residues" evidence="5">
    <location>
        <begin position="366"/>
        <end position="375"/>
    </location>
</feature>
<dbReference type="Pfam" id="PF09302">
    <property type="entry name" value="XLF"/>
    <property type="match status" value="1"/>
</dbReference>
<evidence type="ECO:0000256" key="1">
    <source>
        <dbReference type="ARBA" id="ARBA00004123"/>
    </source>
</evidence>
<organism evidence="7 8">
    <name type="scientific">Crepidotus variabilis</name>
    <dbReference type="NCBI Taxonomy" id="179855"/>
    <lineage>
        <taxon>Eukaryota</taxon>
        <taxon>Fungi</taxon>
        <taxon>Dikarya</taxon>
        <taxon>Basidiomycota</taxon>
        <taxon>Agaricomycotina</taxon>
        <taxon>Agaricomycetes</taxon>
        <taxon>Agaricomycetidae</taxon>
        <taxon>Agaricales</taxon>
        <taxon>Agaricineae</taxon>
        <taxon>Crepidotaceae</taxon>
        <taxon>Crepidotus</taxon>
    </lineage>
</organism>
<evidence type="ECO:0000256" key="3">
    <source>
        <dbReference type="ARBA" id="ARBA00023204"/>
    </source>
</evidence>
<keyword evidence="4" id="KW-0539">Nucleus</keyword>
<evidence type="ECO:0000256" key="5">
    <source>
        <dbReference type="SAM" id="MobiDB-lite"/>
    </source>
</evidence>
<dbReference type="AlphaFoldDB" id="A0A9P6EAV5"/>
<dbReference type="InterPro" id="IPR015381">
    <property type="entry name" value="XLF-like_N"/>
</dbReference>
<accession>A0A9P6EAV5</accession>
<name>A0A9P6EAV5_9AGAR</name>
<feature type="region of interest" description="Disordered" evidence="5">
    <location>
        <begin position="322"/>
        <end position="421"/>
    </location>
</feature>
<comment type="caution">
    <text evidence="7">The sequence shown here is derived from an EMBL/GenBank/DDBJ whole genome shotgun (WGS) entry which is preliminary data.</text>
</comment>
<dbReference type="InterPro" id="IPR038051">
    <property type="entry name" value="XRCC4-like_N_sf"/>
</dbReference>
<dbReference type="GO" id="GO:0005634">
    <property type="term" value="C:nucleus"/>
    <property type="evidence" value="ECO:0007669"/>
    <property type="project" value="UniProtKB-SubCell"/>
</dbReference>
<sequence length="421" mass="46586">MEFTEEHAKRLLSKEWLAKSDPATSTPYLMKYDCSVAEQTCCWLVTDTKTVWAEAIGSSQIARRWRSLNLLAPLPFTKPAQEDAWRDYILDLLSKAHTIGGVADLTFELVETRYSDLGFESECEAFKWRWEANALGQKWSSEIISRHLVLPLISLTHLSFASADAMSAVPDVEVEKAVDKLGRTARRTIDTHIKNAISKPRVSTSIRRMTAMFNFVQDLPPVTSTAETPLLQVEQFETEKLTLPPNETKEPEHDNPPTLSSAPARGNNNRERNLPLEPQAQSSSKPAHQSDSATESEGDVEAMDTSRNNKREMQTNISAAAALKETPEHSQLRQTRTSQSPAPLGIPSTSKPPPPAASDSDSSPHRPLKKAKARARASSDEDSEEERKKRVAHLKGSGSNATGGVKRGGTRQPIKRGGKRF</sequence>
<evidence type="ECO:0000256" key="2">
    <source>
        <dbReference type="ARBA" id="ARBA00022763"/>
    </source>
</evidence>
<keyword evidence="3" id="KW-0234">DNA repair</keyword>
<keyword evidence="8" id="KW-1185">Reference proteome</keyword>
<feature type="domain" description="XLF-like N-terminal" evidence="6">
    <location>
        <begin position="16"/>
        <end position="132"/>
    </location>
</feature>
<dbReference type="EMBL" id="MU157881">
    <property type="protein sequence ID" value="KAF9525675.1"/>
    <property type="molecule type" value="Genomic_DNA"/>
</dbReference>
<evidence type="ECO:0000313" key="8">
    <source>
        <dbReference type="Proteomes" id="UP000807306"/>
    </source>
</evidence>
<feature type="region of interest" description="Disordered" evidence="5">
    <location>
        <begin position="242"/>
        <end position="310"/>
    </location>
</feature>
<dbReference type="GO" id="GO:0006303">
    <property type="term" value="P:double-strand break repair via nonhomologous end joining"/>
    <property type="evidence" value="ECO:0007669"/>
    <property type="project" value="UniProtKB-ARBA"/>
</dbReference>
<evidence type="ECO:0000313" key="7">
    <source>
        <dbReference type="EMBL" id="KAF9525675.1"/>
    </source>
</evidence>
<protein>
    <recommendedName>
        <fullName evidence="6">XLF-like N-terminal domain-containing protein</fullName>
    </recommendedName>
</protein>
<feature type="compositionally biased region" description="Polar residues" evidence="5">
    <location>
        <begin position="332"/>
        <end position="341"/>
    </location>
</feature>
<feature type="compositionally biased region" description="Polar residues" evidence="5">
    <location>
        <begin position="279"/>
        <end position="293"/>
    </location>
</feature>
<keyword evidence="2" id="KW-0227">DNA damage</keyword>
<evidence type="ECO:0000256" key="4">
    <source>
        <dbReference type="ARBA" id="ARBA00023242"/>
    </source>
</evidence>
<proteinExistence type="predicted"/>
<reference evidence="7" key="1">
    <citation type="submission" date="2020-11" db="EMBL/GenBank/DDBJ databases">
        <authorList>
            <consortium name="DOE Joint Genome Institute"/>
            <person name="Ahrendt S."/>
            <person name="Riley R."/>
            <person name="Andreopoulos W."/>
            <person name="Labutti K."/>
            <person name="Pangilinan J."/>
            <person name="Ruiz-Duenas F.J."/>
            <person name="Barrasa J.M."/>
            <person name="Sanchez-Garcia M."/>
            <person name="Camarero S."/>
            <person name="Miyauchi S."/>
            <person name="Serrano A."/>
            <person name="Linde D."/>
            <person name="Babiker R."/>
            <person name="Drula E."/>
            <person name="Ayuso-Fernandez I."/>
            <person name="Pacheco R."/>
            <person name="Padilla G."/>
            <person name="Ferreira P."/>
            <person name="Barriuso J."/>
            <person name="Kellner H."/>
            <person name="Castanera R."/>
            <person name="Alfaro M."/>
            <person name="Ramirez L."/>
            <person name="Pisabarro A.G."/>
            <person name="Kuo A."/>
            <person name="Tritt A."/>
            <person name="Lipzen A."/>
            <person name="He G."/>
            <person name="Yan M."/>
            <person name="Ng V."/>
            <person name="Cullen D."/>
            <person name="Martin F."/>
            <person name="Rosso M.-N."/>
            <person name="Henrissat B."/>
            <person name="Hibbett D."/>
            <person name="Martinez A.T."/>
            <person name="Grigoriev I.V."/>
        </authorList>
    </citation>
    <scope>NUCLEOTIDE SEQUENCE</scope>
    <source>
        <strain evidence="7">CBS 506.95</strain>
    </source>
</reference>
<evidence type="ECO:0000259" key="6">
    <source>
        <dbReference type="Pfam" id="PF09302"/>
    </source>
</evidence>
<dbReference type="OrthoDB" id="3184250at2759"/>